<dbReference type="InterPro" id="IPR002912">
    <property type="entry name" value="ACT_dom"/>
</dbReference>
<dbReference type="AlphaFoldDB" id="A0A1C3H4B2"/>
<dbReference type="PANTHER" id="PTHR21022">
    <property type="entry name" value="PREPHENATE DEHYDRATASE P PROTEIN"/>
    <property type="match status" value="1"/>
</dbReference>
<evidence type="ECO:0000259" key="21">
    <source>
        <dbReference type="PROSITE" id="PS51171"/>
    </source>
</evidence>
<evidence type="ECO:0000313" key="23">
    <source>
        <dbReference type="EMBL" id="SAM64575.1"/>
    </source>
</evidence>
<dbReference type="PROSITE" id="PS00858">
    <property type="entry name" value="PREPHENATE_DEHYDR_2"/>
    <property type="match status" value="1"/>
</dbReference>
<comment type="catalytic activity">
    <reaction evidence="1">
        <text>chorismate = prephenate</text>
        <dbReference type="Rhea" id="RHEA:13897"/>
        <dbReference type="ChEBI" id="CHEBI:29748"/>
        <dbReference type="ChEBI" id="CHEBI:29934"/>
        <dbReference type="EC" id="5.4.99.5"/>
    </reaction>
</comment>
<keyword evidence="9" id="KW-0963">Cytoplasm</keyword>
<evidence type="ECO:0000256" key="19">
    <source>
        <dbReference type="PIRSR" id="PIRSR001500-2"/>
    </source>
</evidence>
<proteinExistence type="predicted"/>
<accession>A0A1C3H4B2</accession>
<comment type="subcellular location">
    <subcellularLocation>
        <location evidence="3">Cytoplasm</location>
    </subcellularLocation>
</comment>
<dbReference type="Pfam" id="PF01842">
    <property type="entry name" value="ACT"/>
    <property type="match status" value="1"/>
</dbReference>
<dbReference type="NCBIfam" id="NF008865">
    <property type="entry name" value="PRK11898.1"/>
    <property type="match status" value="1"/>
</dbReference>
<dbReference type="GO" id="GO:0005737">
    <property type="term" value="C:cytoplasm"/>
    <property type="evidence" value="ECO:0007669"/>
    <property type="project" value="UniProtKB-SubCell"/>
</dbReference>
<evidence type="ECO:0000256" key="9">
    <source>
        <dbReference type="ARBA" id="ARBA00022490"/>
    </source>
</evidence>
<evidence type="ECO:0000256" key="8">
    <source>
        <dbReference type="ARBA" id="ARBA00014401"/>
    </source>
</evidence>
<evidence type="ECO:0000256" key="2">
    <source>
        <dbReference type="ARBA" id="ARBA00002364"/>
    </source>
</evidence>
<dbReference type="InterPro" id="IPR018528">
    <property type="entry name" value="Preph_deHydtase_CS"/>
</dbReference>
<evidence type="ECO:0000313" key="24">
    <source>
        <dbReference type="Proteomes" id="UP000190837"/>
    </source>
</evidence>
<dbReference type="EMBL" id="FKLO01000045">
    <property type="protein sequence ID" value="SAM64575.1"/>
    <property type="molecule type" value="Genomic_DNA"/>
</dbReference>
<evidence type="ECO:0000259" key="22">
    <source>
        <dbReference type="PROSITE" id="PS51671"/>
    </source>
</evidence>
<reference evidence="24" key="1">
    <citation type="submission" date="2016-04" db="EMBL/GenBank/DDBJ databases">
        <authorList>
            <person name="Tagini F."/>
        </authorList>
    </citation>
    <scope>NUCLEOTIDE SEQUENCE [LARGE SCALE GENOMIC DNA]</scope>
    <source>
        <strain evidence="24">CHUV0807</strain>
    </source>
</reference>
<dbReference type="InterPro" id="IPR008242">
    <property type="entry name" value="Chor_mutase/pphenate_deHydtase"/>
</dbReference>
<evidence type="ECO:0000256" key="4">
    <source>
        <dbReference type="ARBA" id="ARBA00004741"/>
    </source>
</evidence>
<dbReference type="Gene3D" id="3.40.190.10">
    <property type="entry name" value="Periplasmic binding protein-like II"/>
    <property type="match status" value="2"/>
</dbReference>
<name>A0A1C3H4B2_9GAMM</name>
<dbReference type="GO" id="GO:0004664">
    <property type="term" value="F:prephenate dehydratase activity"/>
    <property type="evidence" value="ECO:0007669"/>
    <property type="project" value="UniProtKB-EC"/>
</dbReference>
<dbReference type="PROSITE" id="PS51168">
    <property type="entry name" value="CHORISMATE_MUT_2"/>
    <property type="match status" value="1"/>
</dbReference>
<dbReference type="SUPFAM" id="SSF53850">
    <property type="entry name" value="Periplasmic binding protein-like II"/>
    <property type="match status" value="1"/>
</dbReference>
<dbReference type="Pfam" id="PF01817">
    <property type="entry name" value="CM_2"/>
    <property type="match status" value="1"/>
</dbReference>
<evidence type="ECO:0000256" key="5">
    <source>
        <dbReference type="ARBA" id="ARBA00004817"/>
    </source>
</evidence>
<keyword evidence="15" id="KW-0511">Multifunctional enzyme</keyword>
<evidence type="ECO:0000256" key="10">
    <source>
        <dbReference type="ARBA" id="ARBA00022605"/>
    </source>
</evidence>
<sequence>MSIPTLAELRAQIDALDADILAKLSARARCAQQVGESKRAEGSTQVAYYRPERERQVLERVAALNAGPLPDQEVMRLFREIMSACLALELPLEIAYLGPEGTFTQAAALKQFGHSVRTRPMRSIGDVFKAVESGACNYGVVPVENSTEGMVTHTLDSFATSPLSICGEVLLRIGQNLLTHAATLKDIRRVYSHSQSLAQCRGWLAENLPDAETITVSSNAEAAKLAAAEADAAAIAGKMAAERYGVPLRYPHIEDDGNNTTRFLVIGKQASSPSGHDKTTILVSSQNRPGLLYKLLEPIGRHGINMTRIESRPSKQGIWEYIFFIDLDGHQSEPQMQALLAEIKDSASLFRVLGSYPQAVLK</sequence>
<dbReference type="Gene3D" id="3.30.70.260">
    <property type="match status" value="1"/>
</dbReference>
<dbReference type="CDD" id="cd04905">
    <property type="entry name" value="ACT_CM-PDT"/>
    <property type="match status" value="1"/>
</dbReference>
<dbReference type="SUPFAM" id="SSF55021">
    <property type="entry name" value="ACT-like"/>
    <property type="match status" value="1"/>
</dbReference>
<keyword evidence="11" id="KW-0057">Aromatic amino acid biosynthesis</keyword>
<dbReference type="FunFam" id="3.30.70.260:FF:000012">
    <property type="entry name" value="Prephenate dehydratase"/>
    <property type="match status" value="1"/>
</dbReference>
<dbReference type="InterPro" id="IPR036979">
    <property type="entry name" value="CM_dom_sf"/>
</dbReference>
<comment type="pathway">
    <text evidence="5">Metabolic intermediate biosynthesis; prephenate biosynthesis; prephenate from chorismate: step 1/1.</text>
</comment>
<feature type="domain" description="ACT" evidence="22">
    <location>
        <begin position="280"/>
        <end position="357"/>
    </location>
</feature>
<dbReference type="PIRSF" id="PIRSF001500">
    <property type="entry name" value="Chor_mut_pdt_Ppr"/>
    <property type="match status" value="1"/>
</dbReference>
<dbReference type="UniPathway" id="UPA00121">
    <property type="reaction ID" value="UER00345"/>
</dbReference>
<organism evidence="23 24">
    <name type="scientific">Cardiobacterium hominis</name>
    <dbReference type="NCBI Taxonomy" id="2718"/>
    <lineage>
        <taxon>Bacteria</taxon>
        <taxon>Pseudomonadati</taxon>
        <taxon>Pseudomonadota</taxon>
        <taxon>Gammaproteobacteria</taxon>
        <taxon>Cardiobacteriales</taxon>
        <taxon>Cardiobacteriaceae</taxon>
        <taxon>Cardiobacterium</taxon>
    </lineage>
</organism>
<dbReference type="EC" id="4.2.1.51" evidence="7"/>
<keyword evidence="10" id="KW-0028">Amino-acid biosynthesis</keyword>
<comment type="function">
    <text evidence="2">Catalyzes the Claisen rearrangement of chorismate to prephenate and the decarboxylation/dehydration of prephenate to phenylpyruvate.</text>
</comment>
<dbReference type="GO" id="GO:0009094">
    <property type="term" value="P:L-phenylalanine biosynthetic process"/>
    <property type="evidence" value="ECO:0007669"/>
    <property type="project" value="UniProtKB-UniPathway"/>
</dbReference>
<dbReference type="PROSITE" id="PS51171">
    <property type="entry name" value="PREPHENATE_DEHYDR_3"/>
    <property type="match status" value="1"/>
</dbReference>
<dbReference type="CDD" id="cd13630">
    <property type="entry name" value="PBP2_PDT_1"/>
    <property type="match status" value="1"/>
</dbReference>
<dbReference type="UniPathway" id="UPA00120">
    <property type="reaction ID" value="UER00203"/>
</dbReference>
<evidence type="ECO:0000259" key="20">
    <source>
        <dbReference type="PROSITE" id="PS51168"/>
    </source>
</evidence>
<evidence type="ECO:0000256" key="12">
    <source>
        <dbReference type="ARBA" id="ARBA00023222"/>
    </source>
</evidence>
<dbReference type="InterPro" id="IPR010957">
    <property type="entry name" value="G/b/e-P-prot_chorismate_mutase"/>
</dbReference>
<dbReference type="InterPro" id="IPR001086">
    <property type="entry name" value="Preph_deHydtase"/>
</dbReference>
<feature type="domain" description="Prephenate dehydratase" evidence="21">
    <location>
        <begin position="93"/>
        <end position="268"/>
    </location>
</feature>
<evidence type="ECO:0000256" key="15">
    <source>
        <dbReference type="ARBA" id="ARBA00023268"/>
    </source>
</evidence>
<dbReference type="Pfam" id="PF00800">
    <property type="entry name" value="PDT"/>
    <property type="match status" value="1"/>
</dbReference>
<dbReference type="SMART" id="SM00830">
    <property type="entry name" value="CM_2"/>
    <property type="match status" value="1"/>
</dbReference>
<feature type="domain" description="Chorismate mutase" evidence="20">
    <location>
        <begin position="1"/>
        <end position="93"/>
    </location>
</feature>
<dbReference type="InterPro" id="IPR045865">
    <property type="entry name" value="ACT-like_dom_sf"/>
</dbReference>
<evidence type="ECO:0000256" key="13">
    <source>
        <dbReference type="ARBA" id="ARBA00023235"/>
    </source>
</evidence>
<keyword evidence="14 23" id="KW-0456">Lyase</keyword>
<dbReference type="InterPro" id="IPR036263">
    <property type="entry name" value="Chorismate_II_sf"/>
</dbReference>
<dbReference type="RefSeq" id="WP_079540546.1">
    <property type="nucleotide sequence ID" value="NZ_FKLO01000045.1"/>
</dbReference>
<protein>
    <recommendedName>
        <fullName evidence="8">Bifunctional chorismate mutase/prephenate dehydratase</fullName>
        <ecNumber evidence="7">4.2.1.51</ecNumber>
        <ecNumber evidence="6">5.4.99.5</ecNumber>
    </recommendedName>
    <alternativeName>
        <fullName evidence="17">Chorismate mutase-prephenate dehydratase</fullName>
    </alternativeName>
    <alternativeName>
        <fullName evidence="16">p-protein</fullName>
    </alternativeName>
</protein>
<dbReference type="SUPFAM" id="SSF48600">
    <property type="entry name" value="Chorismate mutase II"/>
    <property type="match status" value="1"/>
</dbReference>
<dbReference type="GO" id="GO:0004106">
    <property type="term" value="F:chorismate mutase activity"/>
    <property type="evidence" value="ECO:0007669"/>
    <property type="project" value="UniProtKB-EC"/>
</dbReference>
<evidence type="ECO:0000256" key="7">
    <source>
        <dbReference type="ARBA" id="ARBA00013147"/>
    </source>
</evidence>
<keyword evidence="12" id="KW-0584">Phenylalanine biosynthesis</keyword>
<dbReference type="FunFam" id="3.40.190.10:FF:000029">
    <property type="entry name" value="Chorismate mutase/Prephenate dehydratase"/>
    <property type="match status" value="1"/>
</dbReference>
<dbReference type="PROSITE" id="PS51671">
    <property type="entry name" value="ACT"/>
    <property type="match status" value="1"/>
</dbReference>
<evidence type="ECO:0000256" key="16">
    <source>
        <dbReference type="ARBA" id="ARBA00031175"/>
    </source>
</evidence>
<comment type="catalytic activity">
    <reaction evidence="18">
        <text>prephenate + H(+) = 3-phenylpyruvate + CO2 + H2O</text>
        <dbReference type="Rhea" id="RHEA:21648"/>
        <dbReference type="ChEBI" id="CHEBI:15377"/>
        <dbReference type="ChEBI" id="CHEBI:15378"/>
        <dbReference type="ChEBI" id="CHEBI:16526"/>
        <dbReference type="ChEBI" id="CHEBI:18005"/>
        <dbReference type="ChEBI" id="CHEBI:29934"/>
        <dbReference type="EC" id="4.2.1.51"/>
    </reaction>
</comment>
<evidence type="ECO:0000256" key="11">
    <source>
        <dbReference type="ARBA" id="ARBA00023141"/>
    </source>
</evidence>
<dbReference type="EC" id="5.4.99.5" evidence="6"/>
<dbReference type="GO" id="GO:0046417">
    <property type="term" value="P:chorismate metabolic process"/>
    <property type="evidence" value="ECO:0007669"/>
    <property type="project" value="InterPro"/>
</dbReference>
<evidence type="ECO:0000256" key="18">
    <source>
        <dbReference type="ARBA" id="ARBA00047848"/>
    </source>
</evidence>
<comment type="pathway">
    <text evidence="4">Amino-acid biosynthesis; L-phenylalanine biosynthesis; phenylpyruvate from prephenate: step 1/1.</text>
</comment>
<gene>
    <name evidence="23" type="ORF">CHUV0807_1254</name>
</gene>
<feature type="site" description="Essential for prephenate dehydratase activity" evidence="19">
    <location>
        <position position="261"/>
    </location>
</feature>
<dbReference type="NCBIfam" id="TIGR01807">
    <property type="entry name" value="CM_P2"/>
    <property type="match status" value="1"/>
</dbReference>
<evidence type="ECO:0000256" key="14">
    <source>
        <dbReference type="ARBA" id="ARBA00023239"/>
    </source>
</evidence>
<evidence type="ECO:0000256" key="17">
    <source>
        <dbReference type="ARBA" id="ARBA00031520"/>
    </source>
</evidence>
<evidence type="ECO:0000256" key="3">
    <source>
        <dbReference type="ARBA" id="ARBA00004496"/>
    </source>
</evidence>
<evidence type="ECO:0000256" key="6">
    <source>
        <dbReference type="ARBA" id="ARBA00012404"/>
    </source>
</evidence>
<dbReference type="Gene3D" id="1.20.59.10">
    <property type="entry name" value="Chorismate mutase"/>
    <property type="match status" value="1"/>
</dbReference>
<keyword evidence="13 23" id="KW-0413">Isomerase</keyword>
<dbReference type="PANTHER" id="PTHR21022:SF19">
    <property type="entry name" value="PREPHENATE DEHYDRATASE-RELATED"/>
    <property type="match status" value="1"/>
</dbReference>
<evidence type="ECO:0000256" key="1">
    <source>
        <dbReference type="ARBA" id="ARBA00000824"/>
    </source>
</evidence>
<dbReference type="InterPro" id="IPR002701">
    <property type="entry name" value="CM_II_prokaryot"/>
</dbReference>
<dbReference type="Proteomes" id="UP000190837">
    <property type="component" value="Unassembled WGS sequence"/>
</dbReference>